<sequence>MSEVKEYVDNSIKLADIRVNLCDKQFEGVYEGKRFHHADVDQVLKRAKELGVDKIIAHSMDIRELQTTQELAARYKDSGIEITFSLGVHPYGDRSFFKDHDPDDYIYMLREVLNLNRGKFVALGDCGLGFKTIIPELISKDYSSSSVPMESQLMYGFFTTEFSPYGPKRHINQTTRYLKKQVLLAKEYDLPILFYEPGNNRGLIDILF</sequence>
<evidence type="ECO:0000313" key="2">
    <source>
        <dbReference type="Proteomes" id="UP001165960"/>
    </source>
</evidence>
<dbReference type="EMBL" id="QTSX02006118">
    <property type="protein sequence ID" value="KAJ9055959.1"/>
    <property type="molecule type" value="Genomic_DNA"/>
</dbReference>
<name>A0ACC2S0S2_9FUNG</name>
<reference evidence="1" key="1">
    <citation type="submission" date="2022-04" db="EMBL/GenBank/DDBJ databases">
        <title>Genome of the entomopathogenic fungus Entomophthora muscae.</title>
        <authorList>
            <person name="Elya C."/>
            <person name="Lovett B.R."/>
            <person name="Lee E."/>
            <person name="Macias A.M."/>
            <person name="Hajek A.E."/>
            <person name="De Bivort B.L."/>
            <person name="Kasson M.T."/>
            <person name="De Fine Licht H.H."/>
            <person name="Stajich J.E."/>
        </authorList>
    </citation>
    <scope>NUCLEOTIDE SEQUENCE</scope>
    <source>
        <strain evidence="1">Berkeley</strain>
    </source>
</reference>
<proteinExistence type="predicted"/>
<accession>A0ACC2S0S2</accession>
<keyword evidence="2" id="KW-1185">Reference proteome</keyword>
<evidence type="ECO:0000313" key="1">
    <source>
        <dbReference type="EMBL" id="KAJ9055959.1"/>
    </source>
</evidence>
<comment type="caution">
    <text evidence="1">The sequence shown here is derived from an EMBL/GenBank/DDBJ whole genome shotgun (WGS) entry which is preliminary data.</text>
</comment>
<gene>
    <name evidence="1" type="primary">TATDN1_4</name>
    <name evidence="1" type="ORF">DSO57_1037965</name>
</gene>
<organism evidence="1 2">
    <name type="scientific">Entomophthora muscae</name>
    <dbReference type="NCBI Taxonomy" id="34485"/>
    <lineage>
        <taxon>Eukaryota</taxon>
        <taxon>Fungi</taxon>
        <taxon>Fungi incertae sedis</taxon>
        <taxon>Zoopagomycota</taxon>
        <taxon>Entomophthoromycotina</taxon>
        <taxon>Entomophthoromycetes</taxon>
        <taxon>Entomophthorales</taxon>
        <taxon>Entomophthoraceae</taxon>
        <taxon>Entomophthora</taxon>
    </lineage>
</organism>
<protein>
    <submittedName>
        <fullName evidence="1">TatD DNase, variant 2</fullName>
    </submittedName>
</protein>
<dbReference type="Proteomes" id="UP001165960">
    <property type="component" value="Unassembled WGS sequence"/>
</dbReference>